<dbReference type="InterPro" id="IPR025714">
    <property type="entry name" value="Methyltranfer_dom"/>
</dbReference>
<dbReference type="EMBL" id="JADEYC010000034">
    <property type="protein sequence ID" value="MBE9376160.1"/>
    <property type="molecule type" value="Genomic_DNA"/>
</dbReference>
<evidence type="ECO:0000313" key="3">
    <source>
        <dbReference type="Proteomes" id="UP000598360"/>
    </source>
</evidence>
<dbReference type="GO" id="GO:0032259">
    <property type="term" value="P:methylation"/>
    <property type="evidence" value="ECO:0007669"/>
    <property type="project" value="UniProtKB-KW"/>
</dbReference>
<dbReference type="Proteomes" id="UP000598360">
    <property type="component" value="Unassembled WGS sequence"/>
</dbReference>
<dbReference type="PANTHER" id="PTHR43861:SF1">
    <property type="entry name" value="TRANS-ACONITATE 2-METHYLTRANSFERASE"/>
    <property type="match status" value="1"/>
</dbReference>
<gene>
    <name evidence="2" type="ORF">IQ251_17045</name>
</gene>
<dbReference type="Gene3D" id="3.40.50.150">
    <property type="entry name" value="Vaccinia Virus protein VP39"/>
    <property type="match status" value="1"/>
</dbReference>
<name>A0A929G104_9PSEU</name>
<protein>
    <submittedName>
        <fullName evidence="2">Class I SAM-dependent methyltransferase</fullName>
    </submittedName>
</protein>
<dbReference type="CDD" id="cd02440">
    <property type="entry name" value="AdoMet_MTases"/>
    <property type="match status" value="1"/>
</dbReference>
<sequence length="281" mass="30002">MVRAPRGDRDDPAYLVGHSDAETQRLIRQAAFRDPLTRRLFTDAGLSEGMSVLDLGSGAGDVALLAAEFVGPTGTVLGVDTDPGVLRTARARAAAAGLDNVTFLDGDLRTIEPDQTFDAVVERLALMYLADPAAALRAVRTHLRPGAIVAVQEPNWLPESFTVHPPTPLWQQVWSWMRAAVQHAGIDPHIGFNLHRIVTEAGLGEPQMRLEAAAVSATNSDVHDYAESTLRSMLPVLVESGIAGEDEIGIDTLAQRLRAEALAAGSVLKVSDMVGAHAVVR</sequence>
<keyword evidence="3" id="KW-1185">Reference proteome</keyword>
<dbReference type="GO" id="GO:0008168">
    <property type="term" value="F:methyltransferase activity"/>
    <property type="evidence" value="ECO:0007669"/>
    <property type="project" value="UniProtKB-KW"/>
</dbReference>
<dbReference type="PANTHER" id="PTHR43861">
    <property type="entry name" value="TRANS-ACONITATE 2-METHYLTRANSFERASE-RELATED"/>
    <property type="match status" value="1"/>
</dbReference>
<dbReference type="SUPFAM" id="SSF53335">
    <property type="entry name" value="S-adenosyl-L-methionine-dependent methyltransferases"/>
    <property type="match status" value="1"/>
</dbReference>
<reference evidence="2" key="1">
    <citation type="submission" date="2020-10" db="EMBL/GenBank/DDBJ databases">
        <title>Diversity and distribution of actinomycetes associated with coral in the coast of Hainan.</title>
        <authorList>
            <person name="Li F."/>
        </authorList>
    </citation>
    <scope>NUCLEOTIDE SEQUENCE</scope>
    <source>
        <strain evidence="2">HNM0983</strain>
    </source>
</reference>
<evidence type="ECO:0000313" key="2">
    <source>
        <dbReference type="EMBL" id="MBE9376160.1"/>
    </source>
</evidence>
<comment type="caution">
    <text evidence="2">The sequence shown here is derived from an EMBL/GenBank/DDBJ whole genome shotgun (WGS) entry which is preliminary data.</text>
</comment>
<proteinExistence type="predicted"/>
<dbReference type="Pfam" id="PF13847">
    <property type="entry name" value="Methyltransf_31"/>
    <property type="match status" value="1"/>
</dbReference>
<dbReference type="AlphaFoldDB" id="A0A929G104"/>
<evidence type="ECO:0000259" key="1">
    <source>
        <dbReference type="Pfam" id="PF13847"/>
    </source>
</evidence>
<organism evidence="2 3">
    <name type="scientific">Saccharopolyspora montiporae</name>
    <dbReference type="NCBI Taxonomy" id="2781240"/>
    <lineage>
        <taxon>Bacteria</taxon>
        <taxon>Bacillati</taxon>
        <taxon>Actinomycetota</taxon>
        <taxon>Actinomycetes</taxon>
        <taxon>Pseudonocardiales</taxon>
        <taxon>Pseudonocardiaceae</taxon>
        <taxon>Saccharopolyspora</taxon>
    </lineage>
</organism>
<feature type="domain" description="Methyltransferase" evidence="1">
    <location>
        <begin position="47"/>
        <end position="163"/>
    </location>
</feature>
<dbReference type="RefSeq" id="WP_193929610.1">
    <property type="nucleotide sequence ID" value="NZ_JADEYC010000034.1"/>
</dbReference>
<accession>A0A929G104</accession>
<dbReference type="InterPro" id="IPR029063">
    <property type="entry name" value="SAM-dependent_MTases_sf"/>
</dbReference>
<keyword evidence="2" id="KW-0489">Methyltransferase</keyword>
<keyword evidence="2" id="KW-0808">Transferase</keyword>